<protein>
    <recommendedName>
        <fullName evidence="10">P-type Zn(2+) transporter</fullName>
        <ecNumber evidence="10">7.2.2.12</ecNumber>
    </recommendedName>
</protein>
<dbReference type="EMBL" id="BAAAZT010000060">
    <property type="protein sequence ID" value="GAA3903633.1"/>
    <property type="molecule type" value="Genomic_DNA"/>
</dbReference>
<evidence type="ECO:0000256" key="9">
    <source>
        <dbReference type="ARBA" id="ARBA00023136"/>
    </source>
</evidence>
<dbReference type="PROSITE" id="PS50846">
    <property type="entry name" value="HMA_2"/>
    <property type="match status" value="1"/>
</dbReference>
<accession>A0ABP7LLY0</accession>
<feature type="domain" description="HMA" evidence="13">
    <location>
        <begin position="8"/>
        <end position="75"/>
    </location>
</feature>
<evidence type="ECO:0000256" key="3">
    <source>
        <dbReference type="ARBA" id="ARBA00022692"/>
    </source>
</evidence>
<dbReference type="InterPro" id="IPR036163">
    <property type="entry name" value="HMA_dom_sf"/>
</dbReference>
<dbReference type="InterPro" id="IPR023298">
    <property type="entry name" value="ATPase_P-typ_TM_dom_sf"/>
</dbReference>
<evidence type="ECO:0000256" key="6">
    <source>
        <dbReference type="ARBA" id="ARBA00022840"/>
    </source>
</evidence>
<dbReference type="SUPFAM" id="SSF56784">
    <property type="entry name" value="HAD-like"/>
    <property type="match status" value="1"/>
</dbReference>
<evidence type="ECO:0000256" key="1">
    <source>
        <dbReference type="ARBA" id="ARBA00004141"/>
    </source>
</evidence>
<dbReference type="Pfam" id="PF00702">
    <property type="entry name" value="Hydrolase"/>
    <property type="match status" value="1"/>
</dbReference>
<evidence type="ECO:0000256" key="7">
    <source>
        <dbReference type="ARBA" id="ARBA00022967"/>
    </source>
</evidence>
<dbReference type="NCBIfam" id="TIGR01525">
    <property type="entry name" value="ATPase-IB_hvy"/>
    <property type="match status" value="1"/>
</dbReference>
<keyword evidence="4 12" id="KW-0479">Metal-binding</keyword>
<evidence type="ECO:0000313" key="14">
    <source>
        <dbReference type="EMBL" id="GAA3903633.1"/>
    </source>
</evidence>
<dbReference type="InterPro" id="IPR044492">
    <property type="entry name" value="P_typ_ATPase_HD_dom"/>
</dbReference>
<dbReference type="SUPFAM" id="SSF81665">
    <property type="entry name" value="Calcium ATPase, transmembrane domain M"/>
    <property type="match status" value="1"/>
</dbReference>
<organism evidence="14 15">
    <name type="scientific">Halomonas cibimaris</name>
    <dbReference type="NCBI Taxonomy" id="657012"/>
    <lineage>
        <taxon>Bacteria</taxon>
        <taxon>Pseudomonadati</taxon>
        <taxon>Pseudomonadota</taxon>
        <taxon>Gammaproteobacteria</taxon>
        <taxon>Oceanospirillales</taxon>
        <taxon>Halomonadaceae</taxon>
        <taxon>Halomonas</taxon>
    </lineage>
</organism>
<dbReference type="InterPro" id="IPR023299">
    <property type="entry name" value="ATPase_P-typ_cyto_dom_N"/>
</dbReference>
<dbReference type="InterPro" id="IPR001757">
    <property type="entry name" value="P_typ_ATPase"/>
</dbReference>
<dbReference type="SFLD" id="SFLDF00027">
    <property type="entry name" value="p-type_atpase"/>
    <property type="match status" value="1"/>
</dbReference>
<comment type="caution">
    <text evidence="14">The sequence shown here is derived from an EMBL/GenBank/DDBJ whole genome shotgun (WGS) entry which is preliminary data.</text>
</comment>
<dbReference type="InterPro" id="IPR023214">
    <property type="entry name" value="HAD_sf"/>
</dbReference>
<dbReference type="PRINTS" id="PR00119">
    <property type="entry name" value="CATATPASE"/>
</dbReference>
<feature type="transmembrane region" description="Helical" evidence="12">
    <location>
        <begin position="323"/>
        <end position="343"/>
    </location>
</feature>
<dbReference type="PRINTS" id="PR00941">
    <property type="entry name" value="CDATPASE"/>
</dbReference>
<evidence type="ECO:0000256" key="11">
    <source>
        <dbReference type="ARBA" id="ARBA00047308"/>
    </source>
</evidence>
<feature type="transmembrane region" description="Helical" evidence="12">
    <location>
        <begin position="124"/>
        <end position="145"/>
    </location>
</feature>
<keyword evidence="12" id="KW-1003">Cell membrane</keyword>
<reference evidence="15" key="1">
    <citation type="journal article" date="2019" name="Int. J. Syst. Evol. Microbiol.">
        <title>The Global Catalogue of Microorganisms (GCM) 10K type strain sequencing project: providing services to taxonomists for standard genome sequencing and annotation.</title>
        <authorList>
            <consortium name="The Broad Institute Genomics Platform"/>
            <consortium name="The Broad Institute Genome Sequencing Center for Infectious Disease"/>
            <person name="Wu L."/>
            <person name="Ma J."/>
        </authorList>
    </citation>
    <scope>NUCLEOTIDE SEQUENCE [LARGE SCALE GENOMIC DNA]</scope>
    <source>
        <strain evidence="15">JCM 16914</strain>
    </source>
</reference>
<dbReference type="SFLD" id="SFLDG00002">
    <property type="entry name" value="C1.7:_P-type_atpase_like"/>
    <property type="match status" value="1"/>
</dbReference>
<dbReference type="NCBIfam" id="TIGR01512">
    <property type="entry name" value="ATPase-IB2_Cd"/>
    <property type="match status" value="1"/>
</dbReference>
<comment type="catalytic activity">
    <reaction evidence="11">
        <text>Zn(2+)(in) + ATP + H2O = Zn(2+)(out) + ADP + phosphate + H(+)</text>
        <dbReference type="Rhea" id="RHEA:20621"/>
        <dbReference type="ChEBI" id="CHEBI:15377"/>
        <dbReference type="ChEBI" id="CHEBI:15378"/>
        <dbReference type="ChEBI" id="CHEBI:29105"/>
        <dbReference type="ChEBI" id="CHEBI:30616"/>
        <dbReference type="ChEBI" id="CHEBI:43474"/>
        <dbReference type="ChEBI" id="CHEBI:456216"/>
        <dbReference type="EC" id="7.2.2.12"/>
    </reaction>
</comment>
<feature type="transmembrane region" description="Helical" evidence="12">
    <location>
        <begin position="157"/>
        <end position="182"/>
    </location>
</feature>
<dbReference type="EC" id="7.2.2.12" evidence="10"/>
<dbReference type="InterPro" id="IPR006121">
    <property type="entry name" value="HMA_dom"/>
</dbReference>
<dbReference type="SFLD" id="SFLDS00003">
    <property type="entry name" value="Haloacid_Dehalogenase"/>
    <property type="match status" value="1"/>
</dbReference>
<dbReference type="Proteomes" id="UP001500133">
    <property type="component" value="Unassembled WGS sequence"/>
</dbReference>
<dbReference type="InterPro" id="IPR051014">
    <property type="entry name" value="Cation_Transport_ATPase_IB"/>
</dbReference>
<dbReference type="SUPFAM" id="SSF81653">
    <property type="entry name" value="Calcium ATPase, transduction domain A"/>
    <property type="match status" value="1"/>
</dbReference>
<dbReference type="PANTHER" id="PTHR48085">
    <property type="entry name" value="CADMIUM/ZINC-TRANSPORTING ATPASE HMA2-RELATED"/>
    <property type="match status" value="1"/>
</dbReference>
<evidence type="ECO:0000256" key="2">
    <source>
        <dbReference type="ARBA" id="ARBA00006024"/>
    </source>
</evidence>
<keyword evidence="3 12" id="KW-0812">Transmembrane</keyword>
<dbReference type="InterPro" id="IPR008250">
    <property type="entry name" value="ATPase_P-typ_transduc_dom_A_sf"/>
</dbReference>
<keyword evidence="7" id="KW-1278">Translocase</keyword>
<proteinExistence type="inferred from homology"/>
<feature type="transmembrane region" description="Helical" evidence="12">
    <location>
        <begin position="355"/>
        <end position="378"/>
    </location>
</feature>
<keyword evidence="6 12" id="KW-0067">ATP-binding</keyword>
<gene>
    <name evidence="14" type="ORF">GCM10022228_12340</name>
</gene>
<keyword evidence="15" id="KW-1185">Reference proteome</keyword>
<evidence type="ECO:0000313" key="15">
    <source>
        <dbReference type="Proteomes" id="UP001500133"/>
    </source>
</evidence>
<dbReference type="Gene3D" id="2.70.150.10">
    <property type="entry name" value="Calcium-transporting ATPase, cytoplasmic transduction domain A"/>
    <property type="match status" value="1"/>
</dbReference>
<dbReference type="RefSeq" id="WP_344703403.1">
    <property type="nucleotide sequence ID" value="NZ_BAAAZT010000060.1"/>
</dbReference>
<evidence type="ECO:0000256" key="10">
    <source>
        <dbReference type="ARBA" id="ARBA00039097"/>
    </source>
</evidence>
<feature type="transmembrane region" description="Helical" evidence="12">
    <location>
        <begin position="671"/>
        <end position="700"/>
    </location>
</feature>
<comment type="similarity">
    <text evidence="2 12">Belongs to the cation transport ATPase (P-type) (TC 3.A.3) family. Type IB subfamily.</text>
</comment>
<dbReference type="PANTHER" id="PTHR48085:SF5">
    <property type="entry name" value="CADMIUM_ZINC-TRANSPORTING ATPASE HMA4-RELATED"/>
    <property type="match status" value="1"/>
</dbReference>
<dbReference type="Gene3D" id="3.40.1110.10">
    <property type="entry name" value="Calcium-transporting ATPase, cytoplasmic domain N"/>
    <property type="match status" value="1"/>
</dbReference>
<dbReference type="Gene3D" id="3.30.70.100">
    <property type="match status" value="1"/>
</dbReference>
<evidence type="ECO:0000256" key="8">
    <source>
        <dbReference type="ARBA" id="ARBA00022989"/>
    </source>
</evidence>
<dbReference type="Gene3D" id="3.40.50.1000">
    <property type="entry name" value="HAD superfamily/HAD-like"/>
    <property type="match status" value="1"/>
</dbReference>
<keyword evidence="8 12" id="KW-1133">Transmembrane helix</keyword>
<name>A0ABP7LLY0_9GAMM</name>
<dbReference type="NCBIfam" id="TIGR01494">
    <property type="entry name" value="ATPase_P-type"/>
    <property type="match status" value="1"/>
</dbReference>
<comment type="subcellular location">
    <subcellularLocation>
        <location evidence="12">Cell membrane</location>
    </subcellularLocation>
    <subcellularLocation>
        <location evidence="1">Membrane</location>
        <topology evidence="1">Multi-pass membrane protein</topology>
    </subcellularLocation>
</comment>
<keyword evidence="5 12" id="KW-0547">Nucleotide-binding</keyword>
<sequence length="710" mass="72836">MTLSAGDTTRRYRVSGMDCGGCERKAVAAATRVTGVTGAEANAAAGTLLVSFDAGTPPDEAAIGQALRGLGYELKTNEPPSPESSAAAEKAWWQTPKGQLVLVSGALLALAGVLHLLWPGLGDAPFVVATLVGLYPIVTSAWQALRVGEVFTIESLMTVAAAGALIIGAAAESAVVVVLFAVGELLEGVASTQARRSISALSALTPRTARRLDGDEPVEVAADSLVPGERVLIRPGDRIPCDGRIVEGGSHLDESPVNGEAEPRYKSVDDEVLAGTVNRDGALTVAVTRRAEDNTIARIIRLVEDAQAAKAPVARFIDRFARWYMPAVVALAVALAVLPPLAVGMAWSESVYRALALLLIACPCALVISTPAAIAAGLSSGARHGLLIKGGAVLESLGKLKVVALDKTGTLTAGIPEVTDVLAWQSADEDDVLRRAAALERESGHPIAAAIVARAGERGLDLPRVENGRALAGIGVAGQVAGDDLTLASPAYAGRIAVLDEAAKAQMHALEESGKTVAVLVKGDVAVGAIALRDEPREDARDGLAALARLGVRAVMLSGDNPRSAAAIGKLLGIEAYGGLMPEDKAARVAEWQRDGEGPAGKVGDGINDAPALASADVGIAMGSGTDVALETADAALLKNRVTGIAELIGLSRATLVNVKTNVALALGLKAVFLVTTALGITGLWIAVMADTGATVLVTLNAMRLLRHRY</sequence>
<dbReference type="InterPro" id="IPR059000">
    <property type="entry name" value="ATPase_P-type_domA"/>
</dbReference>
<dbReference type="Pfam" id="PF00403">
    <property type="entry name" value="HMA"/>
    <property type="match status" value="1"/>
</dbReference>
<dbReference type="InterPro" id="IPR018303">
    <property type="entry name" value="ATPase_P-typ_P_site"/>
</dbReference>
<evidence type="ECO:0000256" key="5">
    <source>
        <dbReference type="ARBA" id="ARBA00022741"/>
    </source>
</evidence>
<keyword evidence="9 12" id="KW-0472">Membrane</keyword>
<dbReference type="CDD" id="cd00371">
    <property type="entry name" value="HMA"/>
    <property type="match status" value="1"/>
</dbReference>
<dbReference type="InterPro" id="IPR027256">
    <property type="entry name" value="P-typ_ATPase_IB"/>
</dbReference>
<evidence type="ECO:0000256" key="4">
    <source>
        <dbReference type="ARBA" id="ARBA00022723"/>
    </source>
</evidence>
<dbReference type="PROSITE" id="PS00154">
    <property type="entry name" value="ATPASE_E1_E2"/>
    <property type="match status" value="1"/>
</dbReference>
<feature type="transmembrane region" description="Helical" evidence="12">
    <location>
        <begin position="100"/>
        <end position="118"/>
    </location>
</feature>
<evidence type="ECO:0000256" key="12">
    <source>
        <dbReference type="RuleBase" id="RU362081"/>
    </source>
</evidence>
<evidence type="ECO:0000259" key="13">
    <source>
        <dbReference type="PROSITE" id="PS50846"/>
    </source>
</evidence>
<dbReference type="InterPro" id="IPR036412">
    <property type="entry name" value="HAD-like_sf"/>
</dbReference>
<dbReference type="Pfam" id="PF00122">
    <property type="entry name" value="E1-E2_ATPase"/>
    <property type="match status" value="1"/>
</dbReference>
<dbReference type="SUPFAM" id="SSF55008">
    <property type="entry name" value="HMA, heavy metal-associated domain"/>
    <property type="match status" value="1"/>
</dbReference>